<keyword evidence="5 6" id="KW-0472">Membrane</keyword>
<accession>A0A5B8LF64</accession>
<proteinExistence type="inferred from homology"/>
<gene>
    <name evidence="7" type="ORF">FPZ24_03050</name>
</gene>
<evidence type="ECO:0000256" key="6">
    <source>
        <dbReference type="SAM" id="Phobius"/>
    </source>
</evidence>
<evidence type="ECO:0000256" key="5">
    <source>
        <dbReference type="ARBA" id="ARBA00023136"/>
    </source>
</evidence>
<dbReference type="OrthoDB" id="106838at2"/>
<evidence type="ECO:0000256" key="3">
    <source>
        <dbReference type="ARBA" id="ARBA00022692"/>
    </source>
</evidence>
<keyword evidence="8" id="KW-1185">Reference proteome</keyword>
<protein>
    <submittedName>
        <fullName evidence="7">AI-2E family transporter</fullName>
    </submittedName>
</protein>
<sequence length="355" mass="37214">MPSPTPDARRGIIARATLIALLVALGLWIVAGFLPALIWAVVIAVAIDPLVDRAEARFPTTSRSLIALLFTLAFALIVLVPIGFGIAQGAREAHDIIGWIAQARHDGVPPPAWIAALPFGSSELTNWWRDHFADPVAATAYLDGLNHTLIATNGTLIGKGIAHRSVIFGFTLLALFFLVRDRDAIVAQCRRASEKMLGPTGERIGHQALLSVRGTIDGLVLVGLGVGVVMTVVYFVLGVPHPVLLGVFTALAAMIPFGPVVAFVIAALLLLAQGSVGGAIAVAVIGFGVEFVAGHFVRPLLIGGATKLPFLWVLIGILGGVETLGLLGLFVGPATMAVLVMLWRELVESDATPVA</sequence>
<dbReference type="KEGG" id="spai:FPZ24_03050"/>
<keyword evidence="4 6" id="KW-1133">Transmembrane helix</keyword>
<feature type="transmembrane region" description="Helical" evidence="6">
    <location>
        <begin position="66"/>
        <end position="87"/>
    </location>
</feature>
<dbReference type="GO" id="GO:0016020">
    <property type="term" value="C:membrane"/>
    <property type="evidence" value="ECO:0007669"/>
    <property type="project" value="UniProtKB-SubCell"/>
</dbReference>
<dbReference type="PANTHER" id="PTHR21716">
    <property type="entry name" value="TRANSMEMBRANE PROTEIN"/>
    <property type="match status" value="1"/>
</dbReference>
<name>A0A5B8LF64_9SPHN</name>
<organism evidence="7 8">
    <name type="scientific">Sphingomonas panacisoli</name>
    <dbReference type="NCBI Taxonomy" id="1813879"/>
    <lineage>
        <taxon>Bacteria</taxon>
        <taxon>Pseudomonadati</taxon>
        <taxon>Pseudomonadota</taxon>
        <taxon>Alphaproteobacteria</taxon>
        <taxon>Sphingomonadales</taxon>
        <taxon>Sphingomonadaceae</taxon>
        <taxon>Sphingomonas</taxon>
    </lineage>
</organism>
<dbReference type="AlphaFoldDB" id="A0A5B8LF64"/>
<dbReference type="RefSeq" id="WP_146569660.1">
    <property type="nucleotide sequence ID" value="NZ_CP042306.1"/>
</dbReference>
<evidence type="ECO:0000256" key="4">
    <source>
        <dbReference type="ARBA" id="ARBA00022989"/>
    </source>
</evidence>
<comment type="similarity">
    <text evidence="2">Belongs to the autoinducer-2 exporter (AI-2E) (TC 2.A.86) family.</text>
</comment>
<dbReference type="EMBL" id="CP042306">
    <property type="protein sequence ID" value="QDZ06576.1"/>
    <property type="molecule type" value="Genomic_DNA"/>
</dbReference>
<feature type="transmembrane region" description="Helical" evidence="6">
    <location>
        <begin position="310"/>
        <end position="343"/>
    </location>
</feature>
<reference evidence="7 8" key="1">
    <citation type="submission" date="2019-07" db="EMBL/GenBank/DDBJ databases">
        <title>Full genome sequence of Sphingomonas sp. 4R-6-7(HKS19).</title>
        <authorList>
            <person name="Im W.-T."/>
        </authorList>
    </citation>
    <scope>NUCLEOTIDE SEQUENCE [LARGE SCALE GENOMIC DNA]</scope>
    <source>
        <strain evidence="7 8">HKS19</strain>
    </source>
</reference>
<dbReference type="InterPro" id="IPR002549">
    <property type="entry name" value="AI-2E-like"/>
</dbReference>
<feature type="transmembrane region" description="Helical" evidence="6">
    <location>
        <begin position="278"/>
        <end position="298"/>
    </location>
</feature>
<evidence type="ECO:0000256" key="2">
    <source>
        <dbReference type="ARBA" id="ARBA00009773"/>
    </source>
</evidence>
<feature type="transmembrane region" description="Helical" evidence="6">
    <location>
        <begin position="243"/>
        <end position="271"/>
    </location>
</feature>
<dbReference type="Pfam" id="PF01594">
    <property type="entry name" value="AI-2E_transport"/>
    <property type="match status" value="1"/>
</dbReference>
<evidence type="ECO:0000313" key="7">
    <source>
        <dbReference type="EMBL" id="QDZ06576.1"/>
    </source>
</evidence>
<keyword evidence="3 6" id="KW-0812">Transmembrane</keyword>
<evidence type="ECO:0000256" key="1">
    <source>
        <dbReference type="ARBA" id="ARBA00004141"/>
    </source>
</evidence>
<dbReference type="PANTHER" id="PTHR21716:SF61">
    <property type="entry name" value="BLR8064 PROTEIN"/>
    <property type="match status" value="1"/>
</dbReference>
<comment type="subcellular location">
    <subcellularLocation>
        <location evidence="1">Membrane</location>
        <topology evidence="1">Multi-pass membrane protein</topology>
    </subcellularLocation>
</comment>
<evidence type="ECO:0000313" key="8">
    <source>
        <dbReference type="Proteomes" id="UP000315673"/>
    </source>
</evidence>
<feature type="transmembrane region" description="Helical" evidence="6">
    <location>
        <begin position="219"/>
        <end position="237"/>
    </location>
</feature>
<dbReference type="Proteomes" id="UP000315673">
    <property type="component" value="Chromosome"/>
</dbReference>
<feature type="transmembrane region" description="Helical" evidence="6">
    <location>
        <begin position="161"/>
        <end position="179"/>
    </location>
</feature>